<dbReference type="Pfam" id="PF13174">
    <property type="entry name" value="TPR_6"/>
    <property type="match status" value="1"/>
</dbReference>
<feature type="compositionally biased region" description="Pro residues" evidence="2">
    <location>
        <begin position="18"/>
        <end position="50"/>
    </location>
</feature>
<feature type="region of interest" description="Disordered" evidence="2">
    <location>
        <begin position="1"/>
        <end position="62"/>
    </location>
</feature>
<dbReference type="InterPro" id="IPR019734">
    <property type="entry name" value="TPR_rpt"/>
</dbReference>
<dbReference type="PROSITE" id="PS50005">
    <property type="entry name" value="TPR"/>
    <property type="match status" value="1"/>
</dbReference>
<comment type="caution">
    <text evidence="3">The sequence shown here is derived from an EMBL/GenBank/DDBJ whole genome shotgun (WGS) entry which is preliminary data.</text>
</comment>
<proteinExistence type="predicted"/>
<evidence type="ECO:0000313" key="4">
    <source>
        <dbReference type="Proteomes" id="UP000653472"/>
    </source>
</evidence>
<organism evidence="3 4">
    <name type="scientific">Solimonas marina</name>
    <dbReference type="NCBI Taxonomy" id="2714601"/>
    <lineage>
        <taxon>Bacteria</taxon>
        <taxon>Pseudomonadati</taxon>
        <taxon>Pseudomonadota</taxon>
        <taxon>Gammaproteobacteria</taxon>
        <taxon>Nevskiales</taxon>
        <taxon>Nevskiaceae</taxon>
        <taxon>Solimonas</taxon>
    </lineage>
</organism>
<dbReference type="SUPFAM" id="SSF81901">
    <property type="entry name" value="HCP-like"/>
    <property type="match status" value="1"/>
</dbReference>
<name>A0A969WDZ3_9GAMM</name>
<dbReference type="RefSeq" id="WP_168148956.1">
    <property type="nucleotide sequence ID" value="NZ_JAAVXB010000009.1"/>
</dbReference>
<evidence type="ECO:0000256" key="2">
    <source>
        <dbReference type="SAM" id="MobiDB-lite"/>
    </source>
</evidence>
<protein>
    <submittedName>
        <fullName evidence="3">Tetratricopeptide repeat protein</fullName>
    </submittedName>
</protein>
<gene>
    <name evidence="3" type="ORF">G7Y82_15015</name>
</gene>
<dbReference type="PANTHER" id="PTHR12558:SF33">
    <property type="entry name" value="BLL7664 PROTEIN"/>
    <property type="match status" value="1"/>
</dbReference>
<reference evidence="3" key="1">
    <citation type="submission" date="2020-03" db="EMBL/GenBank/DDBJ databases">
        <title>Solimonas marina sp. nov., isolated from deep seawater of the Pacific Ocean.</title>
        <authorList>
            <person name="Liu X."/>
            <person name="Lai Q."/>
            <person name="Sun F."/>
            <person name="Gai Y."/>
            <person name="Li G."/>
            <person name="Shao Z."/>
        </authorList>
    </citation>
    <scope>NUCLEOTIDE SEQUENCE</scope>
    <source>
        <strain evidence="3">C16B3</strain>
    </source>
</reference>
<keyword evidence="1" id="KW-0802">TPR repeat</keyword>
<evidence type="ECO:0000256" key="1">
    <source>
        <dbReference type="PROSITE-ProRule" id="PRU00339"/>
    </source>
</evidence>
<dbReference type="InterPro" id="IPR011990">
    <property type="entry name" value="TPR-like_helical_dom_sf"/>
</dbReference>
<evidence type="ECO:0000313" key="3">
    <source>
        <dbReference type="EMBL" id="NKF23626.1"/>
    </source>
</evidence>
<dbReference type="Proteomes" id="UP000653472">
    <property type="component" value="Unassembled WGS sequence"/>
</dbReference>
<accession>A0A969WDZ3</accession>
<dbReference type="AlphaFoldDB" id="A0A969WDZ3"/>
<dbReference type="Gene3D" id="1.25.40.10">
    <property type="entry name" value="Tetratricopeptide repeat domain"/>
    <property type="match status" value="2"/>
</dbReference>
<dbReference type="SUPFAM" id="SSF48452">
    <property type="entry name" value="TPR-like"/>
    <property type="match status" value="1"/>
</dbReference>
<keyword evidence="4" id="KW-1185">Reference proteome</keyword>
<dbReference type="SMART" id="SM00028">
    <property type="entry name" value="TPR"/>
    <property type="match status" value="5"/>
</dbReference>
<dbReference type="Pfam" id="PF13432">
    <property type="entry name" value="TPR_16"/>
    <property type="match status" value="3"/>
</dbReference>
<dbReference type="EMBL" id="JAAVXB010000009">
    <property type="protein sequence ID" value="NKF23626.1"/>
    <property type="molecule type" value="Genomic_DNA"/>
</dbReference>
<feature type="repeat" description="TPR" evidence="1">
    <location>
        <begin position="550"/>
        <end position="583"/>
    </location>
</feature>
<sequence>MFAACATVPQPKTSTTPAAPPATAPTPTAPVTPPPATAPTAPPEATPAPAPDHNSASAATAQPPIDEEAAAEAQYHVMAGEMAAGRQQPAIAAQEFIEALQTVADPELARRATGLAIAAGDEGLAMQAAQRWLQVEPTAMEPREVIARVAISHGDLQTATEQVTAIVDGHAGGTDDGLHIAASILSQAKTSDADAAIAVMQKLAAKYPKTAAAPHAVALVALRFKRDELADRASQQALARAPDSRDEQLLRIGVLTKLGRISESDAMMDKLARKTKNADDLRLAYAKLLLESNQREPARTQLHKVLDHTANQPDAMFALAVMAINDHDYDTAESYLKALLDGERSEDAAFQLGRLYEAKGDNEDALDYYDRVDHGPQAIEAAVRQSFVLAKLGKIDEARDQLHLLRDNFPQFAKRFTLSEAELLLDANRNDDALQTLDDALKQQPDDNDLLYSRSLVYERLNRIDDAEKDLRKIIASQPDDPRALNALGYMLAVHTKRLDEAHDLISRALKLDPSDASIIDSMGWVEYKRGNTEAASQLLKRAFADFPDPEVAAHLGEVLWTQGHKDEARGIWDQALRANPNHPVLKATVERFEH</sequence>
<dbReference type="PANTHER" id="PTHR12558">
    <property type="entry name" value="CELL DIVISION CYCLE 16,23,27"/>
    <property type="match status" value="1"/>
</dbReference>